<feature type="transmembrane region" description="Helical" evidence="7">
    <location>
        <begin position="236"/>
        <end position="258"/>
    </location>
</feature>
<keyword evidence="2 7" id="KW-0812">Transmembrane</keyword>
<dbReference type="EMBL" id="LFZO01000286">
    <property type="protein sequence ID" value="KXT10097.1"/>
    <property type="molecule type" value="Genomic_DNA"/>
</dbReference>
<name>A0A139I5X4_9PEZI</name>
<accession>A0A139I5X4</accession>
<evidence type="ECO:0000256" key="6">
    <source>
        <dbReference type="SAM" id="MobiDB-lite"/>
    </source>
</evidence>
<dbReference type="PANTHER" id="PTHR33048:SF165">
    <property type="entry name" value="INTEGRAL MEMBRANE PROTEIN"/>
    <property type="match status" value="1"/>
</dbReference>
<feature type="transmembrane region" description="Helical" evidence="7">
    <location>
        <begin position="108"/>
        <end position="131"/>
    </location>
</feature>
<dbReference type="AlphaFoldDB" id="A0A139I5X4"/>
<evidence type="ECO:0000256" key="3">
    <source>
        <dbReference type="ARBA" id="ARBA00022989"/>
    </source>
</evidence>
<feature type="transmembrane region" description="Helical" evidence="7">
    <location>
        <begin position="314"/>
        <end position="333"/>
    </location>
</feature>
<protein>
    <recommendedName>
        <fullName evidence="8">Rhodopsin domain-containing protein</fullName>
    </recommendedName>
</protein>
<dbReference type="OrthoDB" id="3934549at2759"/>
<feature type="transmembrane region" description="Helical" evidence="7">
    <location>
        <begin position="151"/>
        <end position="174"/>
    </location>
</feature>
<feature type="compositionally biased region" description="Polar residues" evidence="6">
    <location>
        <begin position="355"/>
        <end position="365"/>
    </location>
</feature>
<evidence type="ECO:0000256" key="4">
    <source>
        <dbReference type="ARBA" id="ARBA00023136"/>
    </source>
</evidence>
<dbReference type="InterPro" id="IPR052337">
    <property type="entry name" value="SAT4-like"/>
</dbReference>
<evidence type="ECO:0000313" key="10">
    <source>
        <dbReference type="Proteomes" id="UP000073492"/>
    </source>
</evidence>
<reference evidence="9 10" key="1">
    <citation type="submission" date="2015-07" db="EMBL/GenBank/DDBJ databases">
        <title>Comparative genomics of the Sigatoka disease complex on banana suggests a link between parallel evolutionary changes in Pseudocercospora fijiensis and Pseudocercospora eumusae and increased virulence on the banana host.</title>
        <authorList>
            <person name="Chang T.-C."/>
            <person name="Salvucci A."/>
            <person name="Crous P.W."/>
            <person name="Stergiopoulos I."/>
        </authorList>
    </citation>
    <scope>NUCLEOTIDE SEQUENCE [LARGE SCALE GENOMIC DNA]</scope>
    <source>
        <strain evidence="9 10">CBS 116634</strain>
    </source>
</reference>
<comment type="caution">
    <text evidence="9">The sequence shown here is derived from an EMBL/GenBank/DDBJ whole genome shotgun (WGS) entry which is preliminary data.</text>
</comment>
<comment type="subcellular location">
    <subcellularLocation>
        <location evidence="1">Membrane</location>
        <topology evidence="1">Multi-pass membrane protein</topology>
    </subcellularLocation>
</comment>
<proteinExistence type="inferred from homology"/>
<feature type="transmembrane region" description="Helical" evidence="7">
    <location>
        <begin position="69"/>
        <end position="87"/>
    </location>
</feature>
<dbReference type="GO" id="GO:0016020">
    <property type="term" value="C:membrane"/>
    <property type="evidence" value="ECO:0007669"/>
    <property type="project" value="UniProtKB-SubCell"/>
</dbReference>
<feature type="transmembrane region" description="Helical" evidence="7">
    <location>
        <begin position="270"/>
        <end position="288"/>
    </location>
</feature>
<organism evidence="9 10">
    <name type="scientific">Pseudocercospora musae</name>
    <dbReference type="NCBI Taxonomy" id="113226"/>
    <lineage>
        <taxon>Eukaryota</taxon>
        <taxon>Fungi</taxon>
        <taxon>Dikarya</taxon>
        <taxon>Ascomycota</taxon>
        <taxon>Pezizomycotina</taxon>
        <taxon>Dothideomycetes</taxon>
        <taxon>Dothideomycetidae</taxon>
        <taxon>Mycosphaerellales</taxon>
        <taxon>Mycosphaerellaceae</taxon>
        <taxon>Pseudocercospora</taxon>
    </lineage>
</organism>
<dbReference type="Proteomes" id="UP000073492">
    <property type="component" value="Unassembled WGS sequence"/>
</dbReference>
<evidence type="ECO:0000256" key="7">
    <source>
        <dbReference type="SAM" id="Phobius"/>
    </source>
</evidence>
<feature type="region of interest" description="Disordered" evidence="6">
    <location>
        <begin position="349"/>
        <end position="423"/>
    </location>
</feature>
<keyword evidence="10" id="KW-1185">Reference proteome</keyword>
<dbReference type="InterPro" id="IPR049326">
    <property type="entry name" value="Rhodopsin_dom_fungi"/>
</dbReference>
<feature type="compositionally biased region" description="Basic and acidic residues" evidence="6">
    <location>
        <begin position="396"/>
        <end position="415"/>
    </location>
</feature>
<evidence type="ECO:0000259" key="8">
    <source>
        <dbReference type="Pfam" id="PF20684"/>
    </source>
</evidence>
<feature type="transmembrane region" description="Helical" evidence="7">
    <location>
        <begin position="186"/>
        <end position="207"/>
    </location>
</feature>
<sequence length="423" mass="46845">MPGWENDITLARSAAPRTIARLRTFLRGHLHRLSEYWNTTGVKLPHITEWRILSSMAVVSILFGDGGETLLAVTWTWTAIATIFFLFRTWYASREPSKEHASLLGIRWDYAAVTVAYAAALCSEVTTTVGYRMAHWNKPLLESLKQVVPTIVISNVVAYFSMIFGRLAIIALLLSLQGTAYRQWRISLWIVGAAQAMVLVAQMIITICQCDPPRKLWDLQVPGNCNLQVFSQRFGYASGTVGAFADFYLAAYPAIFIIGPLMKLSPSMRLGICIILGGGLVAGIAGIVKMTCINHVGQLQKDYARFVMWQLTEAWFIVIFGTLPTVKPVFLAIGRGLKSIGTRLISTSTDHKSSKGLTHSLTSGTGMSGSKAGYKPSHPRRTSEVALTDLSMMGKMEGRNSFDNEHDEPWHDAESGHASQRRW</sequence>
<keyword evidence="4 7" id="KW-0472">Membrane</keyword>
<dbReference type="EMBL" id="LFZO01000286">
    <property type="protein sequence ID" value="KXT10098.1"/>
    <property type="molecule type" value="Genomic_DNA"/>
</dbReference>
<comment type="similarity">
    <text evidence="5">Belongs to the SAT4 family.</text>
</comment>
<feature type="domain" description="Rhodopsin" evidence="8">
    <location>
        <begin position="105"/>
        <end position="330"/>
    </location>
</feature>
<dbReference type="PANTHER" id="PTHR33048">
    <property type="entry name" value="PTH11-LIKE INTEGRAL MEMBRANE PROTEIN (AFU_ORTHOLOGUE AFUA_5G11245)"/>
    <property type="match status" value="1"/>
</dbReference>
<evidence type="ECO:0000256" key="2">
    <source>
        <dbReference type="ARBA" id="ARBA00022692"/>
    </source>
</evidence>
<evidence type="ECO:0000256" key="5">
    <source>
        <dbReference type="ARBA" id="ARBA00038359"/>
    </source>
</evidence>
<gene>
    <name evidence="9" type="ORF">AC579_8964</name>
</gene>
<dbReference type="Pfam" id="PF20684">
    <property type="entry name" value="Fung_rhodopsin"/>
    <property type="match status" value="1"/>
</dbReference>
<evidence type="ECO:0000313" key="9">
    <source>
        <dbReference type="EMBL" id="KXT10098.1"/>
    </source>
</evidence>
<evidence type="ECO:0000256" key="1">
    <source>
        <dbReference type="ARBA" id="ARBA00004141"/>
    </source>
</evidence>
<keyword evidence="3 7" id="KW-1133">Transmembrane helix</keyword>